<dbReference type="AlphaFoldDB" id="A0A4R5WCF2"/>
<feature type="compositionally biased region" description="Low complexity" evidence="1">
    <location>
        <begin position="1"/>
        <end position="15"/>
    </location>
</feature>
<dbReference type="InterPro" id="IPR037401">
    <property type="entry name" value="SnoaL-like"/>
</dbReference>
<dbReference type="EMBL" id="SDLO01000016">
    <property type="protein sequence ID" value="TDK86943.1"/>
    <property type="molecule type" value="Genomic_DNA"/>
</dbReference>
<feature type="domain" description="SnoaL-like" evidence="2">
    <location>
        <begin position="45"/>
        <end position="128"/>
    </location>
</feature>
<dbReference type="Pfam" id="PF12680">
    <property type="entry name" value="SnoaL_2"/>
    <property type="match status" value="1"/>
</dbReference>
<accession>A0A4R5WCF2</accession>
<comment type="caution">
    <text evidence="3">The sequence shown here is derived from an EMBL/GenBank/DDBJ whole genome shotgun (WGS) entry which is preliminary data.</text>
</comment>
<dbReference type="Gene3D" id="3.10.450.50">
    <property type="match status" value="1"/>
</dbReference>
<evidence type="ECO:0000313" key="3">
    <source>
        <dbReference type="EMBL" id="TDK86943.1"/>
    </source>
</evidence>
<organism evidence="3 4">
    <name type="scientific">Mycolicibacterium mucogenicum</name>
    <name type="common">Mycobacterium mucogenicum</name>
    <dbReference type="NCBI Taxonomy" id="56689"/>
    <lineage>
        <taxon>Bacteria</taxon>
        <taxon>Bacillati</taxon>
        <taxon>Actinomycetota</taxon>
        <taxon>Actinomycetes</taxon>
        <taxon>Mycobacteriales</taxon>
        <taxon>Mycobacteriaceae</taxon>
        <taxon>Mycolicibacterium</taxon>
    </lineage>
</organism>
<proteinExistence type="predicted"/>
<dbReference type="OrthoDB" id="5735022at2"/>
<dbReference type="Proteomes" id="UP000294929">
    <property type="component" value="Unassembled WGS sequence"/>
</dbReference>
<evidence type="ECO:0000256" key="1">
    <source>
        <dbReference type="SAM" id="MobiDB-lite"/>
    </source>
</evidence>
<evidence type="ECO:0000259" key="2">
    <source>
        <dbReference type="Pfam" id="PF12680"/>
    </source>
</evidence>
<dbReference type="SUPFAM" id="SSF54427">
    <property type="entry name" value="NTF2-like"/>
    <property type="match status" value="1"/>
</dbReference>
<protein>
    <recommendedName>
        <fullName evidence="2">SnoaL-like domain-containing protein</fullName>
    </recommendedName>
</protein>
<evidence type="ECO:0000313" key="4">
    <source>
        <dbReference type="Proteomes" id="UP000294929"/>
    </source>
</evidence>
<reference evidence="3 4" key="1">
    <citation type="submission" date="2019-01" db="EMBL/GenBank/DDBJ databases">
        <title>High-quality-draft genome sequences of five non-tuberculosis mycobacteriaceae isolated from a nosocomial environment.</title>
        <authorList>
            <person name="Tiago I."/>
            <person name="Alarico S."/>
            <person name="Pereira S.G."/>
            <person name="Coelho C."/>
            <person name="Maranha A."/>
            <person name="Empadinhas N."/>
        </authorList>
    </citation>
    <scope>NUCLEOTIDE SEQUENCE [LARGE SCALE GENOMIC DNA]</scope>
    <source>
        <strain evidence="3 4">24AIII</strain>
    </source>
</reference>
<gene>
    <name evidence="3" type="ORF">EUA03_18895</name>
</gene>
<feature type="region of interest" description="Disordered" evidence="1">
    <location>
        <begin position="1"/>
        <end position="37"/>
    </location>
</feature>
<sequence>MCATSATSATTMRSAIPSQPNSAVVDDGGMSVPQSPTRDDLLATVERSPAATAAHDKAAWVGLFSADGRVEDPVGSRPHVGHRAIGQFYDTFIGPRTIVFHRDADIVLGNTVVRDLELEVHMGSTVQLRIPVYLQYDVVTEGSDPSLKISRLQAFWELPGMVAQFVRCGAAALPAGLGLSAALLRNQGPGGAVGFLGGLRTGGTRAKRALTGLLADAATGDELAVKRRLSEPVQITRGSEARLSVSELVEELSGCRVQKVIAAGRYVLAGVHRDGYRGVVIAELALAGRGIIGLRLFAE</sequence>
<name>A0A4R5WCF2_MYCMU</name>
<dbReference type="InterPro" id="IPR032710">
    <property type="entry name" value="NTF2-like_dom_sf"/>
</dbReference>